<comment type="caution">
    <text evidence="2">The sequence shown here is derived from an EMBL/GenBank/DDBJ whole genome shotgun (WGS) entry which is preliminary data.</text>
</comment>
<accession>A0A133PYT8</accession>
<proteinExistence type="predicted"/>
<dbReference type="Proteomes" id="UP000070533">
    <property type="component" value="Unassembled WGS sequence"/>
</dbReference>
<protein>
    <submittedName>
        <fullName evidence="2">Uncharacterized protein</fullName>
    </submittedName>
</protein>
<keyword evidence="1" id="KW-0472">Membrane</keyword>
<keyword evidence="1" id="KW-0812">Transmembrane</keyword>
<dbReference type="STRING" id="28128.HMPREF3226_02115"/>
<reference evidence="3" key="1">
    <citation type="submission" date="2016-01" db="EMBL/GenBank/DDBJ databases">
        <authorList>
            <person name="Mitreva M."/>
            <person name="Pepin K.H."/>
            <person name="Mihindukulasuriya K.A."/>
            <person name="Fulton R."/>
            <person name="Fronick C."/>
            <person name="O'Laughlin M."/>
            <person name="Miner T."/>
            <person name="Herter B."/>
            <person name="Rosa B.A."/>
            <person name="Cordes M."/>
            <person name="Tomlinson C."/>
            <person name="Wollam A."/>
            <person name="Palsikar V.B."/>
            <person name="Mardis E.R."/>
            <person name="Wilson R.K."/>
        </authorList>
    </citation>
    <scope>NUCLEOTIDE SEQUENCE [LARGE SCALE GENOMIC DNA]</scope>
    <source>
        <strain evidence="3">MJR7716</strain>
    </source>
</reference>
<dbReference type="EMBL" id="LRQG01000185">
    <property type="protein sequence ID" value="KXA35427.1"/>
    <property type="molecule type" value="Genomic_DNA"/>
</dbReference>
<dbReference type="PATRIC" id="fig|28128.5.peg.2178"/>
<dbReference type="AlphaFoldDB" id="A0A133PYT8"/>
<gene>
    <name evidence="2" type="ORF">HMPREF3226_02115</name>
</gene>
<name>A0A133PYT8_9BACT</name>
<keyword evidence="3" id="KW-1185">Reference proteome</keyword>
<evidence type="ECO:0000313" key="2">
    <source>
        <dbReference type="EMBL" id="KXA35427.1"/>
    </source>
</evidence>
<evidence type="ECO:0000256" key="1">
    <source>
        <dbReference type="SAM" id="Phobius"/>
    </source>
</evidence>
<feature type="transmembrane region" description="Helical" evidence="1">
    <location>
        <begin position="6"/>
        <end position="29"/>
    </location>
</feature>
<keyword evidence="1" id="KW-1133">Transmembrane helix</keyword>
<organism evidence="2 3">
    <name type="scientific">Prevotella corporis</name>
    <dbReference type="NCBI Taxonomy" id="28128"/>
    <lineage>
        <taxon>Bacteria</taxon>
        <taxon>Pseudomonadati</taxon>
        <taxon>Bacteroidota</taxon>
        <taxon>Bacteroidia</taxon>
        <taxon>Bacteroidales</taxon>
        <taxon>Prevotellaceae</taxon>
        <taxon>Prevotella</taxon>
    </lineage>
</organism>
<evidence type="ECO:0000313" key="3">
    <source>
        <dbReference type="Proteomes" id="UP000070533"/>
    </source>
</evidence>
<sequence>MFYLFLFYLSLFVIIEKIAIFYSTIHIWIIKLTVKSNCNCLL</sequence>